<proteinExistence type="predicted"/>
<organism evidence="1 2">
    <name type="scientific">Martelella mediterranea DSM 17316</name>
    <dbReference type="NCBI Taxonomy" id="1122214"/>
    <lineage>
        <taxon>Bacteria</taxon>
        <taxon>Pseudomonadati</taxon>
        <taxon>Pseudomonadota</taxon>
        <taxon>Alphaproteobacteria</taxon>
        <taxon>Hyphomicrobiales</taxon>
        <taxon>Aurantimonadaceae</taxon>
        <taxon>Martelella</taxon>
    </lineage>
</organism>
<keyword evidence="2" id="KW-1185">Reference proteome</keyword>
<name>A0A1U9YXB3_9HYPH</name>
<sequence length="33" mass="3729">MRRAVRRGSHPFGIAHIPRAVPFFVACRGRNPV</sequence>
<dbReference type="AlphaFoldDB" id="A0A1U9YXB3"/>
<reference evidence="1 2" key="1">
    <citation type="submission" date="2017-03" db="EMBL/GenBank/DDBJ databases">
        <title>Foreign affairs: Plasmid Transfer between Roseobacters and Rhizobia.</title>
        <authorList>
            <person name="Bartling P."/>
            <person name="Bunk B."/>
            <person name="Overmann J."/>
            <person name="Brinkmann H."/>
            <person name="Petersen J."/>
        </authorList>
    </citation>
    <scope>NUCLEOTIDE SEQUENCE [LARGE SCALE GENOMIC DNA]</scope>
    <source>
        <strain evidence="1 2">MACL11</strain>
    </source>
</reference>
<dbReference type="Proteomes" id="UP000191135">
    <property type="component" value="Chromosome"/>
</dbReference>
<dbReference type="EMBL" id="CP020330">
    <property type="protein sequence ID" value="AQZ50081.1"/>
    <property type="molecule type" value="Genomic_DNA"/>
</dbReference>
<evidence type="ECO:0000313" key="1">
    <source>
        <dbReference type="EMBL" id="AQZ50081.1"/>
    </source>
</evidence>
<evidence type="ECO:0000313" key="2">
    <source>
        <dbReference type="Proteomes" id="UP000191135"/>
    </source>
</evidence>
<accession>A0A1U9YXB3</accession>
<protein>
    <submittedName>
        <fullName evidence="1">Uncharacterized protein</fullName>
    </submittedName>
</protein>
<gene>
    <name evidence="1" type="ORF">Mame_00705</name>
</gene>
<dbReference type="KEGG" id="mmed:Mame_00705"/>